<feature type="domain" description="BACK" evidence="3">
    <location>
        <begin position="115"/>
        <end position="209"/>
    </location>
</feature>
<proteinExistence type="predicted"/>
<dbReference type="Proteomes" id="UP000015104">
    <property type="component" value="Unassembled WGS sequence"/>
</dbReference>
<evidence type="ECO:0000259" key="3">
    <source>
        <dbReference type="SMART" id="SM00875"/>
    </source>
</evidence>
<keyword evidence="5" id="KW-1185">Reference proteome</keyword>
<dbReference type="Pfam" id="PF07707">
    <property type="entry name" value="BACK"/>
    <property type="match status" value="1"/>
</dbReference>
<dbReference type="HOGENOM" id="CLU_020442_0_0_1"/>
<dbReference type="EnsemblMetazoa" id="tetur02g12360.1">
    <property type="protein sequence ID" value="tetur02g12360.1"/>
    <property type="gene ID" value="tetur02g12360"/>
</dbReference>
<evidence type="ECO:0000313" key="5">
    <source>
        <dbReference type="Proteomes" id="UP000015104"/>
    </source>
</evidence>
<keyword evidence="1" id="KW-0880">Kelch repeat</keyword>
<dbReference type="Gene3D" id="3.30.710.10">
    <property type="entry name" value="Potassium Channel Kv1.1, Chain A"/>
    <property type="match status" value="1"/>
</dbReference>
<reference evidence="4" key="2">
    <citation type="submission" date="2015-06" db="UniProtKB">
        <authorList>
            <consortium name="EnsemblMetazoa"/>
        </authorList>
    </citation>
    <scope>IDENTIFICATION</scope>
</reference>
<gene>
    <name evidence="4" type="primary">107371250</name>
</gene>
<dbReference type="EMBL" id="CAEY01000829">
    <property type="status" value="NOT_ANNOTATED_CDS"/>
    <property type="molecule type" value="Genomic_DNA"/>
</dbReference>
<evidence type="ECO:0000313" key="4">
    <source>
        <dbReference type="EnsemblMetazoa" id="tetur02g12360.1"/>
    </source>
</evidence>
<sequence length="504" mass="59595">MDLLETGDKITIVNRSKEHRISKELIREIPYFEKMLSHDLRESKENKVELDFDEQALKVILNCVELDYMLIKMATVINLCNIIHYFGMDNDLMDDCVTYFHDNFTIEHLPVVIPQVTAASRCINSEALNGFICRHFLNIANTTAWSHCPIEIAEYILNLNLVVHSEKQVLNAIARWVNNDSRSRMRYAERLLYLVRWHHLTDVDFSEITKNEFLKSAGFHPVLWQRKKRNCHRAFNRVNQNYFIMIEHLIGTNLNVKVIDSNFVQLFGREVELDESIPLDVFHDEHVSDIFFDSGKRGIRIDWSRNKYRWLDLSTSRNYYSKIEKYINGRKEAFFTPDNHGNPTSYRNHFIENAHLETTEKFIWLYKFSHCAYTYEIWHRKCDHKDYHATFLGDNIYMLTSSRDFIRLDSVFREIERIELKNINGKFADLLLTSSQVNDDRIIVVDKNTKDFLCYNVKSKKWSSIDLKINNGSIDYRTGSNELLAFTSAFLSIDAMRSYMHPEL</sequence>
<dbReference type="PANTHER" id="PTHR45632">
    <property type="entry name" value="LD33804P"/>
    <property type="match status" value="1"/>
</dbReference>
<protein>
    <recommendedName>
        <fullName evidence="3">BACK domain-containing protein</fullName>
    </recommendedName>
</protein>
<dbReference type="InterPro" id="IPR011705">
    <property type="entry name" value="BACK"/>
</dbReference>
<dbReference type="KEGG" id="tut:107371250"/>
<dbReference type="SMART" id="SM00875">
    <property type="entry name" value="BACK"/>
    <property type="match status" value="1"/>
</dbReference>
<accession>T1JXL3</accession>
<dbReference type="AlphaFoldDB" id="T1JXL3"/>
<reference evidence="5" key="1">
    <citation type="submission" date="2011-08" db="EMBL/GenBank/DDBJ databases">
        <authorList>
            <person name="Rombauts S."/>
        </authorList>
    </citation>
    <scope>NUCLEOTIDE SEQUENCE</scope>
    <source>
        <strain evidence="5">London</strain>
    </source>
</reference>
<keyword evidence="2" id="KW-0677">Repeat</keyword>
<evidence type="ECO:0000256" key="1">
    <source>
        <dbReference type="ARBA" id="ARBA00022441"/>
    </source>
</evidence>
<evidence type="ECO:0000256" key="2">
    <source>
        <dbReference type="ARBA" id="ARBA00022737"/>
    </source>
</evidence>
<organism evidence="4 5">
    <name type="scientific">Tetranychus urticae</name>
    <name type="common">Two-spotted spider mite</name>
    <dbReference type="NCBI Taxonomy" id="32264"/>
    <lineage>
        <taxon>Eukaryota</taxon>
        <taxon>Metazoa</taxon>
        <taxon>Ecdysozoa</taxon>
        <taxon>Arthropoda</taxon>
        <taxon>Chelicerata</taxon>
        <taxon>Arachnida</taxon>
        <taxon>Acari</taxon>
        <taxon>Acariformes</taxon>
        <taxon>Trombidiformes</taxon>
        <taxon>Prostigmata</taxon>
        <taxon>Eleutherengona</taxon>
        <taxon>Raphignathae</taxon>
        <taxon>Tetranychoidea</taxon>
        <taxon>Tetranychidae</taxon>
        <taxon>Tetranychus</taxon>
    </lineage>
</organism>
<name>T1JXL3_TETUR</name>
<dbReference type="OrthoDB" id="9978265at2759"/>
<dbReference type="PANTHER" id="PTHR45632:SF3">
    <property type="entry name" value="KELCH-LIKE PROTEIN 32"/>
    <property type="match status" value="1"/>
</dbReference>
<dbReference type="InterPro" id="IPR011333">
    <property type="entry name" value="SKP1/BTB/POZ_sf"/>
</dbReference>
<dbReference type="Gene3D" id="1.25.40.420">
    <property type="match status" value="1"/>
</dbReference>